<name>X0WWV7_9ZZZZ</name>
<dbReference type="AlphaFoldDB" id="X0WWV7"/>
<accession>X0WWV7</accession>
<feature type="non-terminal residue" evidence="2">
    <location>
        <position position="121"/>
    </location>
</feature>
<dbReference type="PANTHER" id="PTHR33375:SF1">
    <property type="entry name" value="CHROMOSOME-PARTITIONING PROTEIN PARB-RELATED"/>
    <property type="match status" value="1"/>
</dbReference>
<dbReference type="GO" id="GO:0005694">
    <property type="term" value="C:chromosome"/>
    <property type="evidence" value="ECO:0007669"/>
    <property type="project" value="TreeGrafter"/>
</dbReference>
<protein>
    <recommendedName>
        <fullName evidence="1">ParB-like N-terminal domain-containing protein</fullName>
    </recommendedName>
</protein>
<dbReference type="Pfam" id="PF02195">
    <property type="entry name" value="ParB_N"/>
    <property type="match status" value="1"/>
</dbReference>
<feature type="domain" description="ParB-like N-terminal" evidence="1">
    <location>
        <begin position="26"/>
        <end position="112"/>
    </location>
</feature>
<dbReference type="SUPFAM" id="SSF110849">
    <property type="entry name" value="ParB/Sulfiredoxin"/>
    <property type="match status" value="1"/>
</dbReference>
<reference evidence="2" key="1">
    <citation type="journal article" date="2014" name="Front. Microbiol.">
        <title>High frequency of phylogenetically diverse reductive dehalogenase-homologous genes in deep subseafloor sedimentary metagenomes.</title>
        <authorList>
            <person name="Kawai M."/>
            <person name="Futagami T."/>
            <person name="Toyoda A."/>
            <person name="Takaki Y."/>
            <person name="Nishi S."/>
            <person name="Hori S."/>
            <person name="Arai W."/>
            <person name="Tsubouchi T."/>
            <person name="Morono Y."/>
            <person name="Uchiyama I."/>
            <person name="Ito T."/>
            <person name="Fujiyama A."/>
            <person name="Inagaki F."/>
            <person name="Takami H."/>
        </authorList>
    </citation>
    <scope>NUCLEOTIDE SEQUENCE</scope>
    <source>
        <strain evidence="2">Expedition CK06-06</strain>
    </source>
</reference>
<dbReference type="SMART" id="SM00470">
    <property type="entry name" value="ParB"/>
    <property type="match status" value="1"/>
</dbReference>
<dbReference type="InterPro" id="IPR003115">
    <property type="entry name" value="ParB_N"/>
</dbReference>
<dbReference type="PANTHER" id="PTHR33375">
    <property type="entry name" value="CHROMOSOME-PARTITIONING PROTEIN PARB-RELATED"/>
    <property type="match status" value="1"/>
</dbReference>
<evidence type="ECO:0000313" key="2">
    <source>
        <dbReference type="EMBL" id="GAG35175.1"/>
    </source>
</evidence>
<dbReference type="EMBL" id="BARS01049639">
    <property type="protein sequence ID" value="GAG35175.1"/>
    <property type="molecule type" value="Genomic_DNA"/>
</dbReference>
<proteinExistence type="predicted"/>
<evidence type="ECO:0000259" key="1">
    <source>
        <dbReference type="SMART" id="SM00470"/>
    </source>
</evidence>
<comment type="caution">
    <text evidence="2">The sequence shown here is derived from an EMBL/GenBank/DDBJ whole genome shotgun (WGS) entry which is preliminary data.</text>
</comment>
<dbReference type="GO" id="GO:0007059">
    <property type="term" value="P:chromosome segregation"/>
    <property type="evidence" value="ECO:0007669"/>
    <property type="project" value="TreeGrafter"/>
</dbReference>
<dbReference type="Gene3D" id="3.90.1530.30">
    <property type="match status" value="1"/>
</dbReference>
<dbReference type="InterPro" id="IPR050336">
    <property type="entry name" value="Chromosome_partition/occlusion"/>
</dbReference>
<organism evidence="2">
    <name type="scientific">marine sediment metagenome</name>
    <dbReference type="NCBI Taxonomy" id="412755"/>
    <lineage>
        <taxon>unclassified sequences</taxon>
        <taxon>metagenomes</taxon>
        <taxon>ecological metagenomes</taxon>
    </lineage>
</organism>
<gene>
    <name evidence="2" type="ORF">S01H1_74225</name>
</gene>
<dbReference type="InterPro" id="IPR036086">
    <property type="entry name" value="ParB/Sulfiredoxin_sf"/>
</dbReference>
<sequence>MITYKISMGCENSAIFNYADKVISISEIDTKDDTCNLSLRTDPDAVIDSIRAVGLINPPVLRQRQDLKYQIVCGFSRVMACKTLGWHEIKARVLLGDPSELDLLKLAIWDNRSHRTLNVIE</sequence>